<evidence type="ECO:0000256" key="2">
    <source>
        <dbReference type="ARBA" id="ARBA00004173"/>
    </source>
</evidence>
<dbReference type="GO" id="GO:0005739">
    <property type="term" value="C:mitochondrion"/>
    <property type="evidence" value="ECO:0007669"/>
    <property type="project" value="UniProtKB-SubCell"/>
</dbReference>
<proteinExistence type="inferred from homology"/>
<dbReference type="RefSeq" id="XP_013770705.1">
    <property type="nucleotide sequence ID" value="XM_013915251.1"/>
</dbReference>
<keyword evidence="13" id="KW-1185">Reference proteome</keyword>
<dbReference type="Gene3D" id="1.20.1090.10">
    <property type="entry name" value="Dehydroquinate synthase-like - alpha domain"/>
    <property type="match status" value="1"/>
</dbReference>
<organism evidence="13 14">
    <name type="scientific">Pundamilia nyererei</name>
    <dbReference type="NCBI Taxonomy" id="303518"/>
    <lineage>
        <taxon>Eukaryota</taxon>
        <taxon>Metazoa</taxon>
        <taxon>Chordata</taxon>
        <taxon>Craniata</taxon>
        <taxon>Vertebrata</taxon>
        <taxon>Euteleostomi</taxon>
        <taxon>Actinopterygii</taxon>
        <taxon>Neopterygii</taxon>
        <taxon>Teleostei</taxon>
        <taxon>Neoteleostei</taxon>
        <taxon>Acanthomorphata</taxon>
        <taxon>Ovalentaria</taxon>
        <taxon>Cichlomorphae</taxon>
        <taxon>Cichliformes</taxon>
        <taxon>Cichlidae</taxon>
        <taxon>African cichlids</taxon>
        <taxon>Pseudocrenilabrinae</taxon>
        <taxon>Haplochromini</taxon>
        <taxon>Pundamilia</taxon>
    </lineage>
</organism>
<name>A0A9Y6JKT6_9CICH</name>
<comment type="catalytic activity">
    <reaction evidence="1">
        <text>(S)-3-hydroxybutanoate + 2-oxoglutarate = (R)-2-hydroxyglutarate + acetoacetate</text>
        <dbReference type="Rhea" id="RHEA:23048"/>
        <dbReference type="ChEBI" id="CHEBI:11047"/>
        <dbReference type="ChEBI" id="CHEBI:13705"/>
        <dbReference type="ChEBI" id="CHEBI:15801"/>
        <dbReference type="ChEBI" id="CHEBI:16810"/>
        <dbReference type="EC" id="1.1.99.24"/>
    </reaction>
</comment>
<gene>
    <name evidence="14" type="primary">adhfe1</name>
</gene>
<dbReference type="CDD" id="cd08190">
    <property type="entry name" value="HOT"/>
    <property type="match status" value="1"/>
</dbReference>
<comment type="catalytic activity">
    <reaction evidence="10">
        <text>4-hydroxybutanoate + 2-oxoglutarate = (R)-2-hydroxyglutarate + succinate semialdehyde</text>
        <dbReference type="Rhea" id="RHEA:24734"/>
        <dbReference type="ChEBI" id="CHEBI:15801"/>
        <dbReference type="ChEBI" id="CHEBI:16724"/>
        <dbReference type="ChEBI" id="CHEBI:16810"/>
        <dbReference type="ChEBI" id="CHEBI:57706"/>
        <dbReference type="EC" id="1.1.99.24"/>
    </reaction>
</comment>
<evidence type="ECO:0000256" key="5">
    <source>
        <dbReference type="ARBA" id="ARBA00021046"/>
    </source>
</evidence>
<evidence type="ECO:0000256" key="3">
    <source>
        <dbReference type="ARBA" id="ARBA00010005"/>
    </source>
</evidence>
<dbReference type="SUPFAM" id="SSF56796">
    <property type="entry name" value="Dehydroquinate synthase-like"/>
    <property type="match status" value="1"/>
</dbReference>
<dbReference type="GO" id="GO:0047988">
    <property type="term" value="F:hydroxyacid-oxoacid transhydrogenase activity"/>
    <property type="evidence" value="ECO:0007669"/>
    <property type="project" value="UniProtKB-EC"/>
</dbReference>
<dbReference type="InterPro" id="IPR039697">
    <property type="entry name" value="Alcohol_dehydrogenase_Fe"/>
</dbReference>
<dbReference type="CTD" id="137872"/>
<evidence type="ECO:0000313" key="13">
    <source>
        <dbReference type="Proteomes" id="UP000695023"/>
    </source>
</evidence>
<dbReference type="GO" id="GO:0046872">
    <property type="term" value="F:metal ion binding"/>
    <property type="evidence" value="ECO:0007669"/>
    <property type="project" value="InterPro"/>
</dbReference>
<dbReference type="Pfam" id="PF00465">
    <property type="entry name" value="Fe-ADH"/>
    <property type="match status" value="1"/>
</dbReference>
<dbReference type="PANTHER" id="PTHR11496">
    <property type="entry name" value="ALCOHOL DEHYDROGENASE"/>
    <property type="match status" value="1"/>
</dbReference>
<evidence type="ECO:0000259" key="11">
    <source>
        <dbReference type="Pfam" id="PF00465"/>
    </source>
</evidence>
<comment type="similarity">
    <text evidence="3">Belongs to the iron-containing alcohol dehydrogenase family. Hydroxyacid-oxoacid transhydrogenase subfamily.</text>
</comment>
<evidence type="ECO:0000256" key="7">
    <source>
        <dbReference type="ARBA" id="ARBA00023002"/>
    </source>
</evidence>
<protein>
    <recommendedName>
        <fullName evidence="5">Hydroxyacid-oxoacid transhydrogenase, mitochondrial</fullName>
        <ecNumber evidence="4">1.1.99.24</ecNumber>
    </recommendedName>
    <alternativeName>
        <fullName evidence="9">Alcohol dehydrogenase iron-containing protein 1</fullName>
    </alternativeName>
</protein>
<dbReference type="Pfam" id="PF25137">
    <property type="entry name" value="ADH_Fe_C"/>
    <property type="match status" value="1"/>
</dbReference>
<dbReference type="InterPro" id="IPR056798">
    <property type="entry name" value="ADH_Fe_C"/>
</dbReference>
<feature type="domain" description="Fe-containing alcohol dehydrogenase-like C-terminal" evidence="12">
    <location>
        <begin position="259"/>
        <end position="402"/>
    </location>
</feature>
<keyword evidence="8" id="KW-0496">Mitochondrion</keyword>
<evidence type="ECO:0000256" key="1">
    <source>
        <dbReference type="ARBA" id="ARBA00000813"/>
    </source>
</evidence>
<dbReference type="InterPro" id="IPR042157">
    <property type="entry name" value="HOT"/>
</dbReference>
<dbReference type="PANTHER" id="PTHR11496:SF83">
    <property type="entry name" value="HYDROXYACID-OXOACID TRANSHYDROGENASE, MITOCHONDRIAL"/>
    <property type="match status" value="1"/>
</dbReference>
<keyword evidence="7" id="KW-0560">Oxidoreductase</keyword>
<comment type="subcellular location">
    <subcellularLocation>
        <location evidence="2">Mitochondrion</location>
    </subcellularLocation>
</comment>
<evidence type="ECO:0000256" key="10">
    <source>
        <dbReference type="ARBA" id="ARBA00049496"/>
    </source>
</evidence>
<evidence type="ECO:0000256" key="6">
    <source>
        <dbReference type="ARBA" id="ARBA00022946"/>
    </source>
</evidence>
<accession>A0A9Y6JKT6</accession>
<evidence type="ECO:0000256" key="8">
    <source>
        <dbReference type="ARBA" id="ARBA00023128"/>
    </source>
</evidence>
<dbReference type="AlphaFoldDB" id="A0A9Y6JKT6"/>
<evidence type="ECO:0000256" key="4">
    <source>
        <dbReference type="ARBA" id="ARBA00013182"/>
    </source>
</evidence>
<evidence type="ECO:0000259" key="12">
    <source>
        <dbReference type="Pfam" id="PF25137"/>
    </source>
</evidence>
<dbReference type="FunFam" id="3.40.50.1970:FF:000010">
    <property type="entry name" value="Probable hydroxyacid-oxoacid transhydrogenase, mitochondrial"/>
    <property type="match status" value="1"/>
</dbReference>
<sequence length="419" mass="45168">MLPVCRCPAHSNTFHQGVRAAPCTVRKTDYAFEMASSNIRYGEGVSKEIGMDLQNLGAKNVCVMTDRNLSQLPPMKAVLESLVKNGVKYKVYDNVRVEPTDSSFKDAISFAKNHAFDVFVAVGGGSVIDTCKAANLYACHSDADFLDFVNAPIGKGKPVSGAVKPLIAVPTTAGTGSETTGVAIFDYEPLKAKTGIASRAIRPTLGIVDPTHTLSMPERVAANSGFDVLCHALESYTALPYDQRSPCPTNPINRPAYQGSNPISDVWSRHALHVVAKYMKRAVRDPEDLEARSSMHLASVFAGIGFGNAGVHLWPEYMKPHGLSVVLTSPAVFNFTAPICPERHLEAAEILGADIRQVKREDAGAVLADTLRQILYDLHVEDGLGAVGYTKDDIPALVKGTIPQVGQSPPSYVYSWVKL</sequence>
<evidence type="ECO:0000313" key="14">
    <source>
        <dbReference type="RefSeq" id="XP_013770705.1"/>
    </source>
</evidence>
<dbReference type="GeneID" id="102196026"/>
<dbReference type="InterPro" id="IPR001670">
    <property type="entry name" value="ADH_Fe/GldA"/>
</dbReference>
<dbReference type="GO" id="GO:0004022">
    <property type="term" value="F:alcohol dehydrogenase (NAD+) activity"/>
    <property type="evidence" value="ECO:0007669"/>
    <property type="project" value="InterPro"/>
</dbReference>
<dbReference type="EC" id="1.1.99.24" evidence="4"/>
<reference evidence="14" key="1">
    <citation type="submission" date="2025-08" db="UniProtKB">
        <authorList>
            <consortium name="RefSeq"/>
        </authorList>
    </citation>
    <scope>IDENTIFICATION</scope>
</reference>
<dbReference type="Proteomes" id="UP000695023">
    <property type="component" value="Unplaced"/>
</dbReference>
<dbReference type="Gene3D" id="3.40.50.1970">
    <property type="match status" value="1"/>
</dbReference>
<feature type="domain" description="Alcohol dehydrogenase iron-type/glycerol dehydrogenase GldA" evidence="11">
    <location>
        <begin position="37"/>
        <end position="210"/>
    </location>
</feature>
<evidence type="ECO:0000256" key="9">
    <source>
        <dbReference type="ARBA" id="ARBA00032098"/>
    </source>
</evidence>
<keyword evidence="6" id="KW-0809">Transit peptide</keyword>